<proteinExistence type="predicted"/>
<dbReference type="InterPro" id="IPR011042">
    <property type="entry name" value="6-blade_b-propeller_TolB-like"/>
</dbReference>
<organism evidence="1 2">
    <name type="scientific">Exidia glandulosa HHB12029</name>
    <dbReference type="NCBI Taxonomy" id="1314781"/>
    <lineage>
        <taxon>Eukaryota</taxon>
        <taxon>Fungi</taxon>
        <taxon>Dikarya</taxon>
        <taxon>Basidiomycota</taxon>
        <taxon>Agaricomycotina</taxon>
        <taxon>Agaricomycetes</taxon>
        <taxon>Auriculariales</taxon>
        <taxon>Exidiaceae</taxon>
        <taxon>Exidia</taxon>
    </lineage>
</organism>
<feature type="non-terminal residue" evidence="1">
    <location>
        <position position="291"/>
    </location>
</feature>
<dbReference type="PANTHER" id="PTHR42060">
    <property type="entry name" value="NHL REPEAT-CONTAINING PROTEIN-RELATED"/>
    <property type="match status" value="1"/>
</dbReference>
<dbReference type="AlphaFoldDB" id="A0A165BRR2"/>
<dbReference type="InterPro" id="IPR052998">
    <property type="entry name" value="Hetero-Diels-Alderase-like"/>
</dbReference>
<dbReference type="Proteomes" id="UP000077266">
    <property type="component" value="Unassembled WGS sequence"/>
</dbReference>
<dbReference type="OrthoDB" id="9977941at2759"/>
<evidence type="ECO:0000313" key="1">
    <source>
        <dbReference type="EMBL" id="KZV81128.1"/>
    </source>
</evidence>
<sequence length="291" mass="30617">RVVKQFPVGTWLENLAIRPSGDILLTLISAPEIHSLSPITGQSSLVGTVPGVQGLGGITQLSSWGGEEVYAFGAGNVSLETARPIPGTWSLFLLHLPSQKVEKVVDVPLAGMINGLAALPHGRSVLFADPENGAIYIVDIHTRTYGVWSDSDDLKMSDDVPFKLGVNGLRVSQDGRWVYFTNTARAAGPVLLASPIARSSQGGYRCGRSGLRRDHHDGEIEAYITTNPFNTLVRVSASGNVTTVAGGSGELTVAGCTAALFARDGRTLYVVTNGGLEIPVNGTIIEGGKVV</sequence>
<protein>
    <recommendedName>
        <fullName evidence="3">SMP-30/Gluconolactonase/LRE-like region domain-containing protein</fullName>
    </recommendedName>
</protein>
<keyword evidence="2" id="KW-1185">Reference proteome</keyword>
<name>A0A165BRR2_EXIGL</name>
<feature type="non-terminal residue" evidence="1">
    <location>
        <position position="1"/>
    </location>
</feature>
<dbReference type="InParanoid" id="A0A165BRR2"/>
<reference evidence="1 2" key="1">
    <citation type="journal article" date="2016" name="Mol. Biol. Evol.">
        <title>Comparative Genomics of Early-Diverging Mushroom-Forming Fungi Provides Insights into the Origins of Lignocellulose Decay Capabilities.</title>
        <authorList>
            <person name="Nagy L.G."/>
            <person name="Riley R."/>
            <person name="Tritt A."/>
            <person name="Adam C."/>
            <person name="Daum C."/>
            <person name="Floudas D."/>
            <person name="Sun H."/>
            <person name="Yadav J.S."/>
            <person name="Pangilinan J."/>
            <person name="Larsson K.H."/>
            <person name="Matsuura K."/>
            <person name="Barry K."/>
            <person name="Labutti K."/>
            <person name="Kuo R."/>
            <person name="Ohm R.A."/>
            <person name="Bhattacharya S.S."/>
            <person name="Shirouzu T."/>
            <person name="Yoshinaga Y."/>
            <person name="Martin F.M."/>
            <person name="Grigoriev I.V."/>
            <person name="Hibbett D.S."/>
        </authorList>
    </citation>
    <scope>NUCLEOTIDE SEQUENCE [LARGE SCALE GENOMIC DNA]</scope>
    <source>
        <strain evidence="1 2">HHB12029</strain>
    </source>
</reference>
<dbReference type="SUPFAM" id="SSF63829">
    <property type="entry name" value="Calcium-dependent phosphotriesterase"/>
    <property type="match status" value="1"/>
</dbReference>
<dbReference type="STRING" id="1314781.A0A165BRR2"/>
<dbReference type="EMBL" id="KV426415">
    <property type="protein sequence ID" value="KZV81128.1"/>
    <property type="molecule type" value="Genomic_DNA"/>
</dbReference>
<evidence type="ECO:0008006" key="3">
    <source>
        <dbReference type="Google" id="ProtNLM"/>
    </source>
</evidence>
<evidence type="ECO:0000313" key="2">
    <source>
        <dbReference type="Proteomes" id="UP000077266"/>
    </source>
</evidence>
<gene>
    <name evidence="1" type="ORF">EXIGLDRAFT_567975</name>
</gene>
<dbReference type="Gene3D" id="2.120.10.30">
    <property type="entry name" value="TolB, C-terminal domain"/>
    <property type="match status" value="1"/>
</dbReference>
<accession>A0A165BRR2</accession>
<dbReference type="PANTHER" id="PTHR42060:SF1">
    <property type="entry name" value="NHL REPEAT-CONTAINING PROTEIN"/>
    <property type="match status" value="1"/>
</dbReference>